<dbReference type="InterPro" id="IPR037523">
    <property type="entry name" value="VOC_core"/>
</dbReference>
<name>A0ABU1VI34_9BURK</name>
<accession>A0ABU1VI34</accession>
<organism evidence="4 5">
    <name type="scientific">Hydrogenophaga laconesensis</name>
    <dbReference type="NCBI Taxonomy" id="1805971"/>
    <lineage>
        <taxon>Bacteria</taxon>
        <taxon>Pseudomonadati</taxon>
        <taxon>Pseudomonadota</taxon>
        <taxon>Betaproteobacteria</taxon>
        <taxon>Burkholderiales</taxon>
        <taxon>Comamonadaceae</taxon>
        <taxon>Hydrogenophaga</taxon>
    </lineage>
</organism>
<dbReference type="InterPro" id="IPR051785">
    <property type="entry name" value="MMCE/EMCE_epimerase"/>
</dbReference>
<feature type="compositionally biased region" description="Basic and acidic residues" evidence="2">
    <location>
        <begin position="315"/>
        <end position="324"/>
    </location>
</feature>
<dbReference type="PANTHER" id="PTHR43048:SF3">
    <property type="entry name" value="METHYLMALONYL-COA EPIMERASE, MITOCHONDRIAL"/>
    <property type="match status" value="1"/>
</dbReference>
<keyword evidence="5" id="KW-1185">Reference proteome</keyword>
<dbReference type="InterPro" id="IPR029068">
    <property type="entry name" value="Glyas_Bleomycin-R_OHBP_Dase"/>
</dbReference>
<dbReference type="RefSeq" id="WP_204735463.1">
    <property type="nucleotide sequence ID" value="NZ_JAVDWE010000019.1"/>
</dbReference>
<dbReference type="PROSITE" id="PS51819">
    <property type="entry name" value="VOC"/>
    <property type="match status" value="1"/>
</dbReference>
<evidence type="ECO:0000256" key="2">
    <source>
        <dbReference type="SAM" id="MobiDB-lite"/>
    </source>
</evidence>
<dbReference type="SUPFAM" id="SSF54593">
    <property type="entry name" value="Glyoxalase/Bleomycin resistance protein/Dihydroxybiphenyl dioxygenase"/>
    <property type="match status" value="1"/>
</dbReference>
<protein>
    <submittedName>
        <fullName evidence="4">Catechol-2,3-dioxygenase</fullName>
    </submittedName>
</protein>
<comment type="caution">
    <text evidence="4">The sequence shown here is derived from an EMBL/GenBank/DDBJ whole genome shotgun (WGS) entry which is preliminary data.</text>
</comment>
<dbReference type="EMBL" id="JAVDWE010000019">
    <property type="protein sequence ID" value="MDR7097151.1"/>
    <property type="molecule type" value="Genomic_DNA"/>
</dbReference>
<feature type="domain" description="VOC" evidence="3">
    <location>
        <begin position="151"/>
        <end position="268"/>
    </location>
</feature>
<evidence type="ECO:0000256" key="1">
    <source>
        <dbReference type="ARBA" id="ARBA00022723"/>
    </source>
</evidence>
<proteinExistence type="predicted"/>
<dbReference type="CDD" id="cd08343">
    <property type="entry name" value="ED_TypeI_classII_C"/>
    <property type="match status" value="1"/>
</dbReference>
<dbReference type="Proteomes" id="UP001265550">
    <property type="component" value="Unassembled WGS sequence"/>
</dbReference>
<keyword evidence="1" id="KW-0479">Metal-binding</keyword>
<evidence type="ECO:0000313" key="5">
    <source>
        <dbReference type="Proteomes" id="UP001265550"/>
    </source>
</evidence>
<dbReference type="Gene3D" id="3.10.180.10">
    <property type="entry name" value="2,3-Dihydroxybiphenyl 1,2-Dioxygenase, domain 1"/>
    <property type="match status" value="1"/>
</dbReference>
<dbReference type="PANTHER" id="PTHR43048">
    <property type="entry name" value="METHYLMALONYL-COA EPIMERASE"/>
    <property type="match status" value="1"/>
</dbReference>
<reference evidence="4 5" key="1">
    <citation type="submission" date="2023-07" db="EMBL/GenBank/DDBJ databases">
        <title>Sorghum-associated microbial communities from plants grown in Nebraska, USA.</title>
        <authorList>
            <person name="Schachtman D."/>
        </authorList>
    </citation>
    <scope>NUCLEOTIDE SEQUENCE [LARGE SCALE GENOMIC DNA]</scope>
    <source>
        <strain evidence="4 5">BE240</strain>
    </source>
</reference>
<evidence type="ECO:0000259" key="3">
    <source>
        <dbReference type="PROSITE" id="PS51819"/>
    </source>
</evidence>
<sequence length="324" mass="35840">MSVLGIDQITYGAADLPRCRQFFLDWGLSLVQESAQELVFESLNGCRVVVAHSDKPGLPAGVEPDPTLREVVWGVDTPESLAIYRGRLQSQPGFVDADGRIGCTDPNGLAVRLQLTQKREVQLESALVNTWTDRPRRNQRSPAYDRATPVEVGHVVFFVTDLKATGAFYIDNLDFVVSDSYPQRGLFLRCAQEGGHHDLFLLQPPEPRKGLNHVAFSVRDLHEVVGGGMHMSRSGWSTELGPGRHPISSAMFWYFESPAGALVEYYTDEDELTADWEPREFTPGPTVFAEWAIKGGIDGNTRRQVNAGAPGGKFMTDKPKPPTE</sequence>
<evidence type="ECO:0000313" key="4">
    <source>
        <dbReference type="EMBL" id="MDR7097151.1"/>
    </source>
</evidence>
<feature type="region of interest" description="Disordered" evidence="2">
    <location>
        <begin position="299"/>
        <end position="324"/>
    </location>
</feature>
<dbReference type="Pfam" id="PF00903">
    <property type="entry name" value="Glyoxalase"/>
    <property type="match status" value="1"/>
</dbReference>
<gene>
    <name evidence="4" type="ORF">J2X09_004924</name>
</gene>
<dbReference type="InterPro" id="IPR004360">
    <property type="entry name" value="Glyas_Fos-R_dOase_dom"/>
</dbReference>